<sequence length="65" mass="7559">MGQHVNDLFKSMDMLNNVEFKWVNCNCNKATNFLSYYAITNNCNLSFGMDYLKAIYDFVMVDAIN</sequence>
<organism evidence="1 2">
    <name type="scientific">Gossypium gossypioides</name>
    <name type="common">Mexican cotton</name>
    <name type="synonym">Selera gossypioides</name>
    <dbReference type="NCBI Taxonomy" id="34282"/>
    <lineage>
        <taxon>Eukaryota</taxon>
        <taxon>Viridiplantae</taxon>
        <taxon>Streptophyta</taxon>
        <taxon>Embryophyta</taxon>
        <taxon>Tracheophyta</taxon>
        <taxon>Spermatophyta</taxon>
        <taxon>Magnoliopsida</taxon>
        <taxon>eudicotyledons</taxon>
        <taxon>Gunneridae</taxon>
        <taxon>Pentapetalae</taxon>
        <taxon>rosids</taxon>
        <taxon>malvids</taxon>
        <taxon>Malvales</taxon>
        <taxon>Malvaceae</taxon>
        <taxon>Malvoideae</taxon>
        <taxon>Gossypium</taxon>
    </lineage>
</organism>
<name>A0A7J9C543_GOSGO</name>
<protein>
    <recommendedName>
        <fullName evidence="3">RNase H type-1 domain-containing protein</fullName>
    </recommendedName>
</protein>
<gene>
    <name evidence="1" type="ORF">Gogos_006212</name>
</gene>
<comment type="caution">
    <text evidence="1">The sequence shown here is derived from an EMBL/GenBank/DDBJ whole genome shotgun (WGS) entry which is preliminary data.</text>
</comment>
<dbReference type="Proteomes" id="UP000593579">
    <property type="component" value="Unassembled WGS sequence"/>
</dbReference>
<evidence type="ECO:0000313" key="1">
    <source>
        <dbReference type="EMBL" id="MBA0743546.1"/>
    </source>
</evidence>
<accession>A0A7J9C543</accession>
<proteinExistence type="predicted"/>
<evidence type="ECO:0008006" key="3">
    <source>
        <dbReference type="Google" id="ProtNLM"/>
    </source>
</evidence>
<evidence type="ECO:0000313" key="2">
    <source>
        <dbReference type="Proteomes" id="UP000593579"/>
    </source>
</evidence>
<reference evidence="1 2" key="1">
    <citation type="journal article" date="2019" name="Genome Biol. Evol.">
        <title>Insights into the evolution of the New World diploid cottons (Gossypium, subgenus Houzingenia) based on genome sequencing.</title>
        <authorList>
            <person name="Grover C.E."/>
            <person name="Arick M.A. 2nd"/>
            <person name="Thrash A."/>
            <person name="Conover J.L."/>
            <person name="Sanders W.S."/>
            <person name="Peterson D.G."/>
            <person name="Frelichowski J.E."/>
            <person name="Scheffler J.A."/>
            <person name="Scheffler B.E."/>
            <person name="Wendel J.F."/>
        </authorList>
    </citation>
    <scope>NUCLEOTIDE SEQUENCE [LARGE SCALE GENOMIC DNA]</scope>
    <source>
        <strain evidence="1">5</strain>
        <tissue evidence="1">Leaf</tissue>
    </source>
</reference>
<dbReference type="AlphaFoldDB" id="A0A7J9C543"/>
<dbReference type="EMBL" id="JABEZY010000008">
    <property type="protein sequence ID" value="MBA0743546.1"/>
    <property type="molecule type" value="Genomic_DNA"/>
</dbReference>
<keyword evidence="2" id="KW-1185">Reference proteome</keyword>